<dbReference type="Pfam" id="PF00892">
    <property type="entry name" value="EamA"/>
    <property type="match status" value="1"/>
</dbReference>
<organism evidence="3 4">
    <name type="scientific">Halomonas aquatica</name>
    <dbReference type="NCBI Taxonomy" id="3151123"/>
    <lineage>
        <taxon>Bacteria</taxon>
        <taxon>Pseudomonadati</taxon>
        <taxon>Pseudomonadota</taxon>
        <taxon>Gammaproteobacteria</taxon>
        <taxon>Oceanospirillales</taxon>
        <taxon>Halomonadaceae</taxon>
        <taxon>Halomonas</taxon>
    </lineage>
</organism>
<feature type="transmembrane region" description="Helical" evidence="1">
    <location>
        <begin position="250"/>
        <end position="273"/>
    </location>
</feature>
<feature type="transmembrane region" description="Helical" evidence="1">
    <location>
        <begin position="43"/>
        <end position="61"/>
    </location>
</feature>
<dbReference type="InterPro" id="IPR037185">
    <property type="entry name" value="EmrE-like"/>
</dbReference>
<accession>A0ABV1NHD6</accession>
<feature type="transmembrane region" description="Helical" evidence="1">
    <location>
        <begin position="7"/>
        <end position="23"/>
    </location>
</feature>
<keyword evidence="4" id="KW-1185">Reference proteome</keyword>
<feature type="transmembrane region" description="Helical" evidence="1">
    <location>
        <begin position="73"/>
        <end position="91"/>
    </location>
</feature>
<feature type="domain" description="EamA" evidence="2">
    <location>
        <begin position="152"/>
        <end position="284"/>
    </location>
</feature>
<protein>
    <submittedName>
        <fullName evidence="3">EamA family transporter</fullName>
    </submittedName>
</protein>
<feature type="transmembrane region" description="Helical" evidence="1">
    <location>
        <begin position="279"/>
        <end position="297"/>
    </location>
</feature>
<evidence type="ECO:0000313" key="4">
    <source>
        <dbReference type="Proteomes" id="UP001442468"/>
    </source>
</evidence>
<feature type="transmembrane region" description="Helical" evidence="1">
    <location>
        <begin position="218"/>
        <end position="238"/>
    </location>
</feature>
<dbReference type="RefSeq" id="WP_349762730.1">
    <property type="nucleotide sequence ID" value="NZ_JBEGCJ010000005.1"/>
</dbReference>
<sequence>MTLSIPRAVYFAAGAAMIGLVVVPTEEAFATGLSTAELVTGRLFWGALAVIGVCRLNRGAVPIQRTPREHLSLLRNGLLIGWATIFLYSLALKTNDVTPVIVTLVGTSAVVGFLVETSGRLRLEHVFILTSVLVALIATILSAHNARAEVSWTLSAAVLSGVIYGLLPVLLRGRESDEDLTSVGWYLTYGCVIAAALALLTTDTTIAGLLEAAGNGDVILAGAVGTGLGYALLQLGVAHGDDGREPLSPGVAGILYGFEPITAIVAAALWLRQPISPETMFFSCAFLMLAFSAGSVLKARVD</sequence>
<keyword evidence="1" id="KW-0472">Membrane</keyword>
<feature type="transmembrane region" description="Helical" evidence="1">
    <location>
        <begin position="126"/>
        <end position="144"/>
    </location>
</feature>
<dbReference type="InterPro" id="IPR000620">
    <property type="entry name" value="EamA_dom"/>
</dbReference>
<feature type="transmembrane region" description="Helical" evidence="1">
    <location>
        <begin position="97"/>
        <end position="114"/>
    </location>
</feature>
<evidence type="ECO:0000256" key="1">
    <source>
        <dbReference type="SAM" id="Phobius"/>
    </source>
</evidence>
<dbReference type="Proteomes" id="UP001442468">
    <property type="component" value="Unassembled WGS sequence"/>
</dbReference>
<dbReference type="SUPFAM" id="SSF103481">
    <property type="entry name" value="Multidrug resistance efflux transporter EmrE"/>
    <property type="match status" value="1"/>
</dbReference>
<keyword evidence="1" id="KW-0812">Transmembrane</keyword>
<reference evidence="3 4" key="1">
    <citation type="submission" date="2024-05" db="EMBL/GenBank/DDBJ databases">
        <title>Halomonas sp. SSM6 16S ribosomal RNA gene Genome sequencing and assembly.</title>
        <authorList>
            <person name="Yook S."/>
        </authorList>
    </citation>
    <scope>NUCLEOTIDE SEQUENCE [LARGE SCALE GENOMIC DNA]</scope>
    <source>
        <strain evidence="3 4">SSM6</strain>
    </source>
</reference>
<name>A0ABV1NHD6_9GAMM</name>
<evidence type="ECO:0000313" key="3">
    <source>
        <dbReference type="EMBL" id="MEQ6918466.1"/>
    </source>
</evidence>
<evidence type="ECO:0000259" key="2">
    <source>
        <dbReference type="Pfam" id="PF00892"/>
    </source>
</evidence>
<keyword evidence="1" id="KW-1133">Transmembrane helix</keyword>
<dbReference type="EMBL" id="JBEGCJ010000005">
    <property type="protein sequence ID" value="MEQ6918466.1"/>
    <property type="molecule type" value="Genomic_DNA"/>
</dbReference>
<feature type="transmembrane region" description="Helical" evidence="1">
    <location>
        <begin position="150"/>
        <end position="171"/>
    </location>
</feature>
<proteinExistence type="predicted"/>
<gene>
    <name evidence="3" type="ORF">ABE960_13150</name>
</gene>
<feature type="transmembrane region" description="Helical" evidence="1">
    <location>
        <begin position="183"/>
        <end position="206"/>
    </location>
</feature>
<comment type="caution">
    <text evidence="3">The sequence shown here is derived from an EMBL/GenBank/DDBJ whole genome shotgun (WGS) entry which is preliminary data.</text>
</comment>